<keyword evidence="7" id="KW-1185">Reference proteome</keyword>
<name>A0A1V8TPY2_9PEZI</name>
<feature type="chain" id="PRO_5012280291" description="CENP-V/GFA domain-containing protein" evidence="4">
    <location>
        <begin position="21"/>
        <end position="135"/>
    </location>
</feature>
<comment type="similarity">
    <text evidence="1">Belongs to the Gfa family.</text>
</comment>
<accession>A0A1V8TPY2</accession>
<feature type="domain" description="CENP-V/GFA" evidence="5">
    <location>
        <begin position="6"/>
        <end position="135"/>
    </location>
</feature>
<evidence type="ECO:0000259" key="5">
    <source>
        <dbReference type="PROSITE" id="PS51891"/>
    </source>
</evidence>
<keyword evidence="2" id="KW-0479">Metal-binding</keyword>
<keyword evidence="4" id="KW-0732">Signal</keyword>
<keyword evidence="3" id="KW-0862">Zinc</keyword>
<gene>
    <name evidence="6" type="ORF">B0A48_01536</name>
</gene>
<dbReference type="PANTHER" id="PTHR28620:SF1">
    <property type="entry name" value="CENP-V_GFA DOMAIN-CONTAINING PROTEIN"/>
    <property type="match status" value="1"/>
</dbReference>
<comment type="caution">
    <text evidence="6">The sequence shown here is derived from an EMBL/GenBank/DDBJ whole genome shotgun (WGS) entry which is preliminary data.</text>
</comment>
<evidence type="ECO:0000256" key="1">
    <source>
        <dbReference type="ARBA" id="ARBA00005495"/>
    </source>
</evidence>
<dbReference type="Pfam" id="PF04828">
    <property type="entry name" value="GFA"/>
    <property type="match status" value="1"/>
</dbReference>
<organism evidence="6 7">
    <name type="scientific">Cryoendolithus antarcticus</name>
    <dbReference type="NCBI Taxonomy" id="1507870"/>
    <lineage>
        <taxon>Eukaryota</taxon>
        <taxon>Fungi</taxon>
        <taxon>Dikarya</taxon>
        <taxon>Ascomycota</taxon>
        <taxon>Pezizomycotina</taxon>
        <taxon>Dothideomycetes</taxon>
        <taxon>Dothideomycetidae</taxon>
        <taxon>Cladosporiales</taxon>
        <taxon>Cladosporiaceae</taxon>
        <taxon>Cryoendolithus</taxon>
    </lineage>
</organism>
<evidence type="ECO:0000256" key="4">
    <source>
        <dbReference type="SAM" id="SignalP"/>
    </source>
</evidence>
<dbReference type="GO" id="GO:0046872">
    <property type="term" value="F:metal ion binding"/>
    <property type="evidence" value="ECO:0007669"/>
    <property type="project" value="UniProtKB-KW"/>
</dbReference>
<proteinExistence type="inferred from homology"/>
<dbReference type="AlphaFoldDB" id="A0A1V8TPY2"/>
<protein>
    <recommendedName>
        <fullName evidence="5">CENP-V/GFA domain-containing protein</fullName>
    </recommendedName>
</protein>
<dbReference type="InterPro" id="IPR052355">
    <property type="entry name" value="CENP-V-like"/>
</dbReference>
<dbReference type="OrthoDB" id="2993351at2759"/>
<dbReference type="PROSITE" id="PS51891">
    <property type="entry name" value="CENP_V_GFA"/>
    <property type="match status" value="1"/>
</dbReference>
<dbReference type="SUPFAM" id="SSF51316">
    <property type="entry name" value="Mss4-like"/>
    <property type="match status" value="1"/>
</dbReference>
<dbReference type="InParanoid" id="A0A1V8TPY2"/>
<dbReference type="EMBL" id="NAJO01000003">
    <property type="protein sequence ID" value="OQO13308.1"/>
    <property type="molecule type" value="Genomic_DNA"/>
</dbReference>
<dbReference type="Gene3D" id="2.170.150.70">
    <property type="match status" value="1"/>
</dbReference>
<evidence type="ECO:0000256" key="2">
    <source>
        <dbReference type="ARBA" id="ARBA00022723"/>
    </source>
</evidence>
<sequence>MAPKTYTATCHCHLITLTLTLPDSLAPEGTETINDCTCSYCLKNGYLLVYPLDEYVHFEGDCESKLASYAFATKTRVHKFCPNCGSSMLIDFRQSVDVHQRGEWGINARMIKGIDLKNAEYTYFDGEKLLEPQYE</sequence>
<dbReference type="PANTHER" id="PTHR28620">
    <property type="entry name" value="CENTROMERE PROTEIN V"/>
    <property type="match status" value="1"/>
</dbReference>
<dbReference type="Proteomes" id="UP000192596">
    <property type="component" value="Unassembled WGS sequence"/>
</dbReference>
<dbReference type="STRING" id="1507870.A0A1V8TPY2"/>
<evidence type="ECO:0000256" key="3">
    <source>
        <dbReference type="ARBA" id="ARBA00022833"/>
    </source>
</evidence>
<evidence type="ECO:0000313" key="6">
    <source>
        <dbReference type="EMBL" id="OQO13308.1"/>
    </source>
</evidence>
<feature type="signal peptide" evidence="4">
    <location>
        <begin position="1"/>
        <end position="20"/>
    </location>
</feature>
<evidence type="ECO:0000313" key="7">
    <source>
        <dbReference type="Proteomes" id="UP000192596"/>
    </source>
</evidence>
<dbReference type="GO" id="GO:0016846">
    <property type="term" value="F:carbon-sulfur lyase activity"/>
    <property type="evidence" value="ECO:0007669"/>
    <property type="project" value="InterPro"/>
</dbReference>
<dbReference type="InterPro" id="IPR011057">
    <property type="entry name" value="Mss4-like_sf"/>
</dbReference>
<reference evidence="7" key="1">
    <citation type="submission" date="2017-03" db="EMBL/GenBank/DDBJ databases">
        <title>Genomes of endolithic fungi from Antarctica.</title>
        <authorList>
            <person name="Coleine C."/>
            <person name="Masonjones S."/>
            <person name="Stajich J.E."/>
        </authorList>
    </citation>
    <scope>NUCLEOTIDE SEQUENCE [LARGE SCALE GENOMIC DNA]</scope>
    <source>
        <strain evidence="7">CCFEE 5527</strain>
    </source>
</reference>
<dbReference type="InterPro" id="IPR006913">
    <property type="entry name" value="CENP-V/GFA"/>
</dbReference>